<feature type="compositionally biased region" description="Basic and acidic residues" evidence="1">
    <location>
        <begin position="51"/>
        <end position="63"/>
    </location>
</feature>
<name>A0A6I4J2F5_9SPHN</name>
<dbReference type="EMBL" id="WQMS01000015">
    <property type="protein sequence ID" value="MVO78800.1"/>
    <property type="molecule type" value="Genomic_DNA"/>
</dbReference>
<gene>
    <name evidence="2" type="ORF">GON01_12760</name>
</gene>
<keyword evidence="3" id="KW-1185">Reference proteome</keyword>
<dbReference type="RefSeq" id="WP_181600262.1">
    <property type="nucleotide sequence ID" value="NZ_WQMS01000015.1"/>
</dbReference>
<protein>
    <submittedName>
        <fullName evidence="2">Uncharacterized protein</fullName>
    </submittedName>
</protein>
<evidence type="ECO:0000313" key="3">
    <source>
        <dbReference type="Proteomes" id="UP000441389"/>
    </source>
</evidence>
<dbReference type="AlphaFoldDB" id="A0A6I4J2F5"/>
<evidence type="ECO:0000256" key="1">
    <source>
        <dbReference type="SAM" id="MobiDB-lite"/>
    </source>
</evidence>
<feature type="region of interest" description="Disordered" evidence="1">
    <location>
        <begin position="42"/>
        <end position="79"/>
    </location>
</feature>
<comment type="caution">
    <text evidence="2">The sequence shown here is derived from an EMBL/GenBank/DDBJ whole genome shotgun (WGS) entry which is preliminary data.</text>
</comment>
<sequence>MRNRLSNSFWRCRAQLARECQLLELEQRCDLLADHSLSFGMGRRPALGHSDAPKANDGRRFKTEQPSIGPNRKPGGKGI</sequence>
<proteinExistence type="predicted"/>
<accession>A0A6I4J2F5</accession>
<organism evidence="2 3">
    <name type="scientific">Sphingomonas horti</name>
    <dbReference type="NCBI Taxonomy" id="2682842"/>
    <lineage>
        <taxon>Bacteria</taxon>
        <taxon>Pseudomonadati</taxon>
        <taxon>Pseudomonadota</taxon>
        <taxon>Alphaproteobacteria</taxon>
        <taxon>Sphingomonadales</taxon>
        <taxon>Sphingomonadaceae</taxon>
        <taxon>Sphingomonas</taxon>
    </lineage>
</organism>
<evidence type="ECO:0000313" key="2">
    <source>
        <dbReference type="EMBL" id="MVO78800.1"/>
    </source>
</evidence>
<reference evidence="2 3" key="1">
    <citation type="submission" date="2019-12" db="EMBL/GenBank/DDBJ databases">
        <authorList>
            <person name="Huq M.A."/>
        </authorList>
    </citation>
    <scope>NUCLEOTIDE SEQUENCE [LARGE SCALE GENOMIC DNA]</scope>
    <source>
        <strain evidence="2 3">MAH-20</strain>
    </source>
</reference>
<dbReference type="Proteomes" id="UP000441389">
    <property type="component" value="Unassembled WGS sequence"/>
</dbReference>